<evidence type="ECO:0000313" key="1">
    <source>
        <dbReference type="EMBL" id="GAA4758388.1"/>
    </source>
</evidence>
<dbReference type="Proteomes" id="UP001500141">
    <property type="component" value="Unassembled WGS sequence"/>
</dbReference>
<accession>A0ABP8ZJJ8</accession>
<dbReference type="EMBL" id="BAABIP010000005">
    <property type="protein sequence ID" value="GAA4758388.1"/>
    <property type="molecule type" value="Genomic_DNA"/>
</dbReference>
<organism evidence="1 2">
    <name type="scientific">Flavobacterium hankyongi</name>
    <dbReference type="NCBI Taxonomy" id="1176532"/>
    <lineage>
        <taxon>Bacteria</taxon>
        <taxon>Pseudomonadati</taxon>
        <taxon>Bacteroidota</taxon>
        <taxon>Flavobacteriia</taxon>
        <taxon>Flavobacteriales</taxon>
        <taxon>Flavobacteriaceae</taxon>
        <taxon>Flavobacterium</taxon>
    </lineage>
</organism>
<sequence length="278" mass="32143">MKNKIIKPSYEIYPNLNCAVIVYVNDVPVFEYLGDKTIDGIYDGSVPINHILLESGKYEVKGVMYPRHKQNSLTENDGMSIEFNLSDIDNWKETKHSFHPELSTPDAFFDKNGAITNVYKGLDSYIIKTTIDVTLPFKLKGWQNSINLKELDQKRLQSEVFEAYTKIHSLLKTYNASEFIEVSKDKEKLQSEGFYFNKEKENEIRSKINQVFNKKLEVKPLDFSKLKLNIFGYGKLVNLLNPDGSSPIVFFDPIEPEIKVEFDIKLHKKSLRDNLTII</sequence>
<gene>
    <name evidence="1" type="ORF">GCM10023230_03040</name>
</gene>
<comment type="caution">
    <text evidence="1">The sequence shown here is derived from an EMBL/GenBank/DDBJ whole genome shotgun (WGS) entry which is preliminary data.</text>
</comment>
<proteinExistence type="predicted"/>
<dbReference type="RefSeq" id="WP_264542779.1">
    <property type="nucleotide sequence ID" value="NZ_BAABIP010000005.1"/>
</dbReference>
<evidence type="ECO:0000313" key="2">
    <source>
        <dbReference type="Proteomes" id="UP001500141"/>
    </source>
</evidence>
<keyword evidence="2" id="KW-1185">Reference proteome</keyword>
<reference evidence="2" key="1">
    <citation type="journal article" date="2019" name="Int. J. Syst. Evol. Microbiol.">
        <title>The Global Catalogue of Microorganisms (GCM) 10K type strain sequencing project: providing services to taxonomists for standard genome sequencing and annotation.</title>
        <authorList>
            <consortium name="The Broad Institute Genomics Platform"/>
            <consortium name="The Broad Institute Genome Sequencing Center for Infectious Disease"/>
            <person name="Wu L."/>
            <person name="Ma J."/>
        </authorList>
    </citation>
    <scope>NUCLEOTIDE SEQUENCE [LARGE SCALE GENOMIC DNA]</scope>
    <source>
        <strain evidence="2">JCM 18198</strain>
    </source>
</reference>
<protein>
    <submittedName>
        <fullName evidence="1">Uncharacterized protein</fullName>
    </submittedName>
</protein>
<name>A0ABP8ZJJ8_9FLAO</name>